<evidence type="ECO:0000256" key="4">
    <source>
        <dbReference type="ARBA" id="ARBA00023163"/>
    </source>
</evidence>
<proteinExistence type="predicted"/>
<evidence type="ECO:0000313" key="7">
    <source>
        <dbReference type="EMBL" id="KIL56900.1"/>
    </source>
</evidence>
<dbReference type="GO" id="GO:0008270">
    <property type="term" value="F:zinc ion binding"/>
    <property type="evidence" value="ECO:0007669"/>
    <property type="project" value="InterPro"/>
</dbReference>
<comment type="subcellular location">
    <subcellularLocation>
        <location evidence="1">Nucleus</location>
    </subcellularLocation>
</comment>
<organism evidence="7 8">
    <name type="scientific">Amanita muscaria (strain Koide BX008)</name>
    <dbReference type="NCBI Taxonomy" id="946122"/>
    <lineage>
        <taxon>Eukaryota</taxon>
        <taxon>Fungi</taxon>
        <taxon>Dikarya</taxon>
        <taxon>Basidiomycota</taxon>
        <taxon>Agaricomycotina</taxon>
        <taxon>Agaricomycetes</taxon>
        <taxon>Agaricomycetidae</taxon>
        <taxon>Agaricales</taxon>
        <taxon>Pluteineae</taxon>
        <taxon>Amanitaceae</taxon>
        <taxon>Amanita</taxon>
    </lineage>
</organism>
<keyword evidence="4" id="KW-0804">Transcription</keyword>
<name>A0A0C2S2K9_AMAMK</name>
<evidence type="ECO:0000313" key="8">
    <source>
        <dbReference type="Proteomes" id="UP000054549"/>
    </source>
</evidence>
<evidence type="ECO:0000256" key="5">
    <source>
        <dbReference type="ARBA" id="ARBA00023242"/>
    </source>
</evidence>
<reference evidence="7 8" key="1">
    <citation type="submission" date="2014-04" db="EMBL/GenBank/DDBJ databases">
        <title>Evolutionary Origins and Diversification of the Mycorrhizal Mutualists.</title>
        <authorList>
            <consortium name="DOE Joint Genome Institute"/>
            <consortium name="Mycorrhizal Genomics Consortium"/>
            <person name="Kohler A."/>
            <person name="Kuo A."/>
            <person name="Nagy L.G."/>
            <person name="Floudas D."/>
            <person name="Copeland A."/>
            <person name="Barry K.W."/>
            <person name="Cichocki N."/>
            <person name="Veneault-Fourrey C."/>
            <person name="LaButti K."/>
            <person name="Lindquist E.A."/>
            <person name="Lipzen A."/>
            <person name="Lundell T."/>
            <person name="Morin E."/>
            <person name="Murat C."/>
            <person name="Riley R."/>
            <person name="Ohm R."/>
            <person name="Sun H."/>
            <person name="Tunlid A."/>
            <person name="Henrissat B."/>
            <person name="Grigoriev I.V."/>
            <person name="Hibbett D.S."/>
            <person name="Martin F."/>
        </authorList>
    </citation>
    <scope>NUCLEOTIDE SEQUENCE [LARGE SCALE GENOMIC DNA]</scope>
    <source>
        <strain evidence="7 8">Koide BX008</strain>
    </source>
</reference>
<dbReference type="AlphaFoldDB" id="A0A0C2S2K9"/>
<dbReference type="OrthoDB" id="2309723at2759"/>
<dbReference type="HOGENOM" id="CLU_022337_1_0_1"/>
<keyword evidence="8" id="KW-1185">Reference proteome</keyword>
<evidence type="ECO:0000256" key="3">
    <source>
        <dbReference type="ARBA" id="ARBA00023015"/>
    </source>
</evidence>
<dbReference type="STRING" id="946122.A0A0C2S2K9"/>
<evidence type="ECO:0000256" key="2">
    <source>
        <dbReference type="ARBA" id="ARBA00022723"/>
    </source>
</evidence>
<dbReference type="PANTHER" id="PTHR47338">
    <property type="entry name" value="ZN(II)2CYS6 TRANSCRIPTION FACTOR (EUROFUNG)-RELATED"/>
    <property type="match status" value="1"/>
</dbReference>
<dbReference type="PANTHER" id="PTHR47338:SF29">
    <property type="entry name" value="ZN(2)-C6 FUNGAL-TYPE DOMAIN-CONTAINING PROTEIN"/>
    <property type="match status" value="1"/>
</dbReference>
<dbReference type="InParanoid" id="A0A0C2S2K9"/>
<dbReference type="CDD" id="cd00067">
    <property type="entry name" value="GAL4"/>
    <property type="match status" value="1"/>
</dbReference>
<dbReference type="InterPro" id="IPR050815">
    <property type="entry name" value="TF_fung"/>
</dbReference>
<dbReference type="GO" id="GO:0005634">
    <property type="term" value="C:nucleus"/>
    <property type="evidence" value="ECO:0007669"/>
    <property type="project" value="UniProtKB-SubCell"/>
</dbReference>
<sequence length="620" mass="67817">MYELQKCDGAKPTCGPCRKHPKEDDCEYSDGPTRSRTQILEETVSRLEARLYELEHPNETTPSVTLHDPYGRLHEADLQAYSPPLLSFSDSGSGMSPFSPISTTSTSSLPSDHAGGNVHMSGRHFTASPFGAGEDPPYIVVANLLDKFTPHAIVFGCFLNPARVRNAILLVPGYHTRPTPALMSVVCLWGTHLSRSSPTSVSPTHGTHLNPPLPPPPPQQHERLYLQRTLQHISSDLVGNHPFKVIQTIQTHVLLSYYFFRTGLFMEAKIHCATAVSLVLAAGMHKIRSINPTYVSSAPIAVQAESLMYMPPARDDEDEAERIAGFWAVFGLSKSLGIALESPVSVCGTFEAPGMCIDTPWPLDLDEGEQTVMPPEVQGNFTIRNFLAGTVPPSTISHSAMSIQAVVLLHRATHLSGTWSSTMQQREYQAYASFFQLTHHLIDSLRASLPPLTRTTPVATPTTLHPEYHDHWRTLLMAHAFVDSAVIKLHGHFAYAYNAAGGYSADSASRQYCLDAAMRIVAGCVLVSAGEVAFINPILGTLWVTASNILIDEIVRIRALKVSGAWLNTASPSMGSDTCEDELRAGLHNILKALRLFSDESAFMKYQVKKVEDSINTAVA</sequence>
<feature type="region of interest" description="Disordered" evidence="6">
    <location>
        <begin position="198"/>
        <end position="221"/>
    </location>
</feature>
<dbReference type="Proteomes" id="UP000054549">
    <property type="component" value="Unassembled WGS sequence"/>
</dbReference>
<dbReference type="Gene3D" id="4.10.240.10">
    <property type="entry name" value="Zn(2)-C6 fungal-type DNA-binding domain"/>
    <property type="match status" value="1"/>
</dbReference>
<evidence type="ECO:0008006" key="9">
    <source>
        <dbReference type="Google" id="ProtNLM"/>
    </source>
</evidence>
<dbReference type="GO" id="GO:0000981">
    <property type="term" value="F:DNA-binding transcription factor activity, RNA polymerase II-specific"/>
    <property type="evidence" value="ECO:0007669"/>
    <property type="project" value="InterPro"/>
</dbReference>
<accession>A0A0C2S2K9</accession>
<dbReference type="CDD" id="cd12148">
    <property type="entry name" value="fungal_TF_MHR"/>
    <property type="match status" value="1"/>
</dbReference>
<keyword evidence="5" id="KW-0539">Nucleus</keyword>
<keyword evidence="2" id="KW-0479">Metal-binding</keyword>
<dbReference type="EMBL" id="KN818393">
    <property type="protein sequence ID" value="KIL56900.1"/>
    <property type="molecule type" value="Genomic_DNA"/>
</dbReference>
<keyword evidence="3" id="KW-0805">Transcription regulation</keyword>
<protein>
    <recommendedName>
        <fullName evidence="9">Transcription factor domain-containing protein</fullName>
    </recommendedName>
</protein>
<evidence type="ECO:0000256" key="1">
    <source>
        <dbReference type="ARBA" id="ARBA00004123"/>
    </source>
</evidence>
<dbReference type="InterPro" id="IPR036864">
    <property type="entry name" value="Zn2-C6_fun-type_DNA-bd_sf"/>
</dbReference>
<gene>
    <name evidence="7" type="ORF">M378DRAFT_435252</name>
</gene>
<evidence type="ECO:0000256" key="6">
    <source>
        <dbReference type="SAM" id="MobiDB-lite"/>
    </source>
</evidence>
<dbReference type="InterPro" id="IPR001138">
    <property type="entry name" value="Zn2Cys6_DnaBD"/>
</dbReference>
<feature type="compositionally biased region" description="Polar residues" evidence="6">
    <location>
        <begin position="198"/>
        <end position="207"/>
    </location>
</feature>